<dbReference type="RefSeq" id="WP_188620308.1">
    <property type="nucleotide sequence ID" value="NZ_BMJE01000003.1"/>
</dbReference>
<accession>A0ABQ1JN79</accession>
<sequence>MDDDGYINDVHHTFWDGFENQSGWVLVNQYGTTLPSDTDTFNNPPW</sequence>
<dbReference type="Proteomes" id="UP000615760">
    <property type="component" value="Unassembled WGS sequence"/>
</dbReference>
<protein>
    <submittedName>
        <fullName evidence="1">Uncharacterized protein</fullName>
    </submittedName>
</protein>
<dbReference type="EMBL" id="BMJE01000003">
    <property type="protein sequence ID" value="GGB73301.1"/>
    <property type="molecule type" value="Genomic_DNA"/>
</dbReference>
<gene>
    <name evidence="1" type="ORF">GCM10007424_11500</name>
</gene>
<proteinExistence type="predicted"/>
<organism evidence="1 2">
    <name type="scientific">Flavobacterium suaedae</name>
    <dbReference type="NCBI Taxonomy" id="1767027"/>
    <lineage>
        <taxon>Bacteria</taxon>
        <taxon>Pseudomonadati</taxon>
        <taxon>Bacteroidota</taxon>
        <taxon>Flavobacteriia</taxon>
        <taxon>Flavobacteriales</taxon>
        <taxon>Flavobacteriaceae</taxon>
        <taxon>Flavobacterium</taxon>
    </lineage>
</organism>
<keyword evidence="2" id="KW-1185">Reference proteome</keyword>
<evidence type="ECO:0000313" key="1">
    <source>
        <dbReference type="EMBL" id="GGB73301.1"/>
    </source>
</evidence>
<comment type="caution">
    <text evidence="1">The sequence shown here is derived from an EMBL/GenBank/DDBJ whole genome shotgun (WGS) entry which is preliminary data.</text>
</comment>
<name>A0ABQ1JN79_9FLAO</name>
<evidence type="ECO:0000313" key="2">
    <source>
        <dbReference type="Proteomes" id="UP000615760"/>
    </source>
</evidence>
<reference evidence="2" key="1">
    <citation type="journal article" date="2019" name="Int. J. Syst. Evol. Microbiol.">
        <title>The Global Catalogue of Microorganisms (GCM) 10K type strain sequencing project: providing services to taxonomists for standard genome sequencing and annotation.</title>
        <authorList>
            <consortium name="The Broad Institute Genomics Platform"/>
            <consortium name="The Broad Institute Genome Sequencing Center for Infectious Disease"/>
            <person name="Wu L."/>
            <person name="Ma J."/>
        </authorList>
    </citation>
    <scope>NUCLEOTIDE SEQUENCE [LARGE SCALE GENOMIC DNA]</scope>
    <source>
        <strain evidence="2">CGMCC 1.15461</strain>
    </source>
</reference>